<feature type="compositionally biased region" description="Gly residues" evidence="1">
    <location>
        <begin position="28"/>
        <end position="40"/>
    </location>
</feature>
<organism evidence="2">
    <name type="scientific">uncultured Rubrobacteraceae bacterium</name>
    <dbReference type="NCBI Taxonomy" id="349277"/>
    <lineage>
        <taxon>Bacteria</taxon>
        <taxon>Bacillati</taxon>
        <taxon>Actinomycetota</taxon>
        <taxon>Rubrobacteria</taxon>
        <taxon>Rubrobacterales</taxon>
        <taxon>Rubrobacteraceae</taxon>
        <taxon>environmental samples</taxon>
    </lineage>
</organism>
<reference evidence="2" key="1">
    <citation type="submission" date="2020-02" db="EMBL/GenBank/DDBJ databases">
        <authorList>
            <person name="Meier V. D."/>
        </authorList>
    </citation>
    <scope>NUCLEOTIDE SEQUENCE</scope>
    <source>
        <strain evidence="2">AVDCRST_MAG25</strain>
    </source>
</reference>
<feature type="region of interest" description="Disordered" evidence="1">
    <location>
        <begin position="1"/>
        <end position="61"/>
    </location>
</feature>
<dbReference type="EMBL" id="CADCVI010000153">
    <property type="protein sequence ID" value="CAA9476383.1"/>
    <property type="molecule type" value="Genomic_DNA"/>
</dbReference>
<sequence length="61" mass="6290">AGGDVRRPRHRKGLLGRARALAPRGGREAGGALGGEGRPGGPDTARNRRAAGALQGRRVRL</sequence>
<evidence type="ECO:0000256" key="1">
    <source>
        <dbReference type="SAM" id="MobiDB-lite"/>
    </source>
</evidence>
<feature type="non-terminal residue" evidence="2">
    <location>
        <position position="1"/>
    </location>
</feature>
<feature type="non-terminal residue" evidence="2">
    <location>
        <position position="61"/>
    </location>
</feature>
<protein>
    <submittedName>
        <fullName evidence="2">Uncharacterized protein</fullName>
    </submittedName>
</protein>
<proteinExistence type="predicted"/>
<dbReference type="AlphaFoldDB" id="A0A6J4RLJ5"/>
<evidence type="ECO:0000313" key="2">
    <source>
        <dbReference type="EMBL" id="CAA9476383.1"/>
    </source>
</evidence>
<gene>
    <name evidence="2" type="ORF">AVDCRST_MAG25-2452</name>
</gene>
<name>A0A6J4RLJ5_9ACTN</name>
<accession>A0A6J4RLJ5</accession>
<feature type="compositionally biased region" description="Low complexity" evidence="1">
    <location>
        <begin position="15"/>
        <end position="24"/>
    </location>
</feature>